<dbReference type="Pfam" id="PF09420">
    <property type="entry name" value="Nop16"/>
    <property type="match status" value="2"/>
</dbReference>
<reference evidence="6 7" key="1">
    <citation type="submission" date="2016-09" db="EMBL/GenBank/DDBJ databases">
        <title>Extensive genetic diversity and differential bi-allelic expression allows diatom success in the polar Southern Ocean.</title>
        <authorList>
            <consortium name="DOE Joint Genome Institute"/>
            <person name="Mock T."/>
            <person name="Otillar R.P."/>
            <person name="Strauss J."/>
            <person name="Dupont C."/>
            <person name="Frickenhaus S."/>
            <person name="Maumus F."/>
            <person name="Mcmullan M."/>
            <person name="Sanges R."/>
            <person name="Schmutz J."/>
            <person name="Toseland A."/>
            <person name="Valas R."/>
            <person name="Veluchamy A."/>
            <person name="Ward B.J."/>
            <person name="Allen A."/>
            <person name="Barry K."/>
            <person name="Falciatore A."/>
            <person name="Ferrante M."/>
            <person name="Fortunato A.E."/>
            <person name="Gloeckner G."/>
            <person name="Gruber A."/>
            <person name="Hipkin R."/>
            <person name="Janech M."/>
            <person name="Kroth P."/>
            <person name="Leese F."/>
            <person name="Lindquist E."/>
            <person name="Lyon B.R."/>
            <person name="Martin J."/>
            <person name="Mayer C."/>
            <person name="Parker M."/>
            <person name="Quesneville H."/>
            <person name="Raymond J."/>
            <person name="Uhlig C."/>
            <person name="Valentin K.U."/>
            <person name="Worden A.Z."/>
            <person name="Armbrust E.V."/>
            <person name="Bowler C."/>
            <person name="Green B."/>
            <person name="Moulton V."/>
            <person name="Van Oosterhout C."/>
            <person name="Grigoriev I."/>
        </authorList>
    </citation>
    <scope>NUCLEOTIDE SEQUENCE [LARGE SCALE GENOMIC DNA]</scope>
    <source>
        <strain evidence="6 7">CCMP1102</strain>
    </source>
</reference>
<evidence type="ECO:0000256" key="5">
    <source>
        <dbReference type="SAM" id="MobiDB-lite"/>
    </source>
</evidence>
<dbReference type="GO" id="GO:0005730">
    <property type="term" value="C:nucleolus"/>
    <property type="evidence" value="ECO:0007669"/>
    <property type="project" value="UniProtKB-SubCell"/>
</dbReference>
<proteinExistence type="inferred from homology"/>
<name>A0A1E7FGX5_9STRA</name>
<feature type="region of interest" description="Disordered" evidence="5">
    <location>
        <begin position="1"/>
        <end position="31"/>
    </location>
</feature>
<keyword evidence="7" id="KW-1185">Reference proteome</keyword>
<dbReference type="OrthoDB" id="285729at2759"/>
<dbReference type="InParanoid" id="A0A1E7FGX5"/>
<evidence type="ECO:0000256" key="1">
    <source>
        <dbReference type="ARBA" id="ARBA00004604"/>
    </source>
</evidence>
<comment type="subcellular location">
    <subcellularLocation>
        <location evidence="1">Nucleus</location>
        <location evidence="1">Nucleolus</location>
    </subcellularLocation>
</comment>
<dbReference type="KEGG" id="fcy:FRACYDRAFT_237848"/>
<dbReference type="AlphaFoldDB" id="A0A1E7FGX5"/>
<evidence type="ECO:0000256" key="4">
    <source>
        <dbReference type="ARBA" id="ARBA00023242"/>
    </source>
</evidence>
<keyword evidence="4" id="KW-0539">Nucleus</keyword>
<accession>A0A1E7FGX5</accession>
<dbReference type="EMBL" id="KV784357">
    <property type="protein sequence ID" value="OEU17431.1"/>
    <property type="molecule type" value="Genomic_DNA"/>
</dbReference>
<dbReference type="PANTHER" id="PTHR13243:SF1">
    <property type="entry name" value="NUCLEOLAR PROTEIN 16"/>
    <property type="match status" value="1"/>
</dbReference>
<evidence type="ECO:0000256" key="2">
    <source>
        <dbReference type="ARBA" id="ARBA00008479"/>
    </source>
</evidence>
<protein>
    <recommendedName>
        <fullName evidence="3">Nucleolar protein 16</fullName>
    </recommendedName>
</protein>
<gene>
    <name evidence="6" type="ORF">FRACYDRAFT_237848</name>
</gene>
<feature type="compositionally biased region" description="Basic residues" evidence="5">
    <location>
        <begin position="1"/>
        <end position="22"/>
    </location>
</feature>
<sequence length="186" mass="21534">MVKHGTNKKRRSGRTGKTKLKNRNNFTRWDPNLHKNIKNATIREHWDPSKSFTANLSAIGLVARPNDDVMNLNPPSQRQQQSIEEQGSDVPNIVELFDIPDSDLLTQQNREKRCVLNEEDQIYIAKCMSKYGDDYTKAFRDIKTNYMQHTETQIRKLGARFLLLTPEQRLVDVPKKVKDLILADDA</sequence>
<comment type="similarity">
    <text evidence="2">Belongs to the NOP16 family.</text>
</comment>
<evidence type="ECO:0000313" key="6">
    <source>
        <dbReference type="EMBL" id="OEU17431.1"/>
    </source>
</evidence>
<evidence type="ECO:0000313" key="7">
    <source>
        <dbReference type="Proteomes" id="UP000095751"/>
    </source>
</evidence>
<dbReference type="GO" id="GO:0042273">
    <property type="term" value="P:ribosomal large subunit biogenesis"/>
    <property type="evidence" value="ECO:0007669"/>
    <property type="project" value="TreeGrafter"/>
</dbReference>
<organism evidence="6 7">
    <name type="scientific">Fragilariopsis cylindrus CCMP1102</name>
    <dbReference type="NCBI Taxonomy" id="635003"/>
    <lineage>
        <taxon>Eukaryota</taxon>
        <taxon>Sar</taxon>
        <taxon>Stramenopiles</taxon>
        <taxon>Ochrophyta</taxon>
        <taxon>Bacillariophyta</taxon>
        <taxon>Bacillariophyceae</taxon>
        <taxon>Bacillariophycidae</taxon>
        <taxon>Bacillariales</taxon>
        <taxon>Bacillariaceae</taxon>
        <taxon>Fragilariopsis</taxon>
    </lineage>
</organism>
<evidence type="ECO:0000256" key="3">
    <source>
        <dbReference type="ARBA" id="ARBA00015522"/>
    </source>
</evidence>
<dbReference type="PANTHER" id="PTHR13243">
    <property type="entry name" value="HSPC111 PROTEIN-RELATED"/>
    <property type="match status" value="1"/>
</dbReference>
<dbReference type="InterPro" id="IPR019002">
    <property type="entry name" value="Ribosome_biogenesis_Nop16"/>
</dbReference>
<dbReference type="Proteomes" id="UP000095751">
    <property type="component" value="Unassembled WGS sequence"/>
</dbReference>